<name>A0A0F9R6B1_9ZZZZ</name>
<dbReference type="GO" id="GO:0015098">
    <property type="term" value="F:molybdate ion transmembrane transporter activity"/>
    <property type="evidence" value="ECO:0007669"/>
    <property type="project" value="InterPro"/>
</dbReference>
<feature type="transmembrane region" description="Helical" evidence="1">
    <location>
        <begin position="212"/>
        <end position="239"/>
    </location>
</feature>
<evidence type="ECO:0000313" key="2">
    <source>
        <dbReference type="EMBL" id="KKN50264.1"/>
    </source>
</evidence>
<comment type="caution">
    <text evidence="2">The sequence shown here is derived from an EMBL/GenBank/DDBJ whole genome shotgun (WGS) entry which is preliminary data.</text>
</comment>
<evidence type="ECO:0000256" key="1">
    <source>
        <dbReference type="SAM" id="Phobius"/>
    </source>
</evidence>
<keyword evidence="1" id="KW-0812">Transmembrane</keyword>
<gene>
    <name evidence="2" type="ORF">LCGC14_0634560</name>
</gene>
<feature type="transmembrane region" description="Helical" evidence="1">
    <location>
        <begin position="347"/>
        <end position="377"/>
    </location>
</feature>
<dbReference type="PANTHER" id="PTHR31970:SF9">
    <property type="entry name" value="MOLYBDATE TRANSPORTER 2"/>
    <property type="match status" value="1"/>
</dbReference>
<keyword evidence="1" id="KW-1133">Transmembrane helix</keyword>
<protein>
    <recommendedName>
        <fullName evidence="3">SLC26A/SulP transporter domain-containing protein</fullName>
    </recommendedName>
</protein>
<feature type="transmembrane region" description="Helical" evidence="1">
    <location>
        <begin position="322"/>
        <end position="340"/>
    </location>
</feature>
<feature type="transmembrane region" description="Helical" evidence="1">
    <location>
        <begin position="124"/>
        <end position="144"/>
    </location>
</feature>
<sequence>MDDRQNLPDEKPKDVETKPKKFTLKEFGGSFGDWGTLIPFIIGYVSIVGLNPAGIFLTLGLTNIFLGIRYNLPLPVQPQKTIGTVAISDKWTPNMVISTGFGTGIIWFLLGFSKKLNFFVKKVPIIAVRGIQLGLAFILGWTGILLFKDNLLIGFISISIILLLIKNKPIPSAIILTCMGILFIFFTGVVQISELKYGLPLLELQIPTLKNFLLGMLYAGVAQLFLTLTNVMIATVVLIKELFPEKEGIDANSLALNMGAMNLINPFLVGMPLCHGSGGLMAQYAFGARTGGSMILEGILELVLGLFFSETLFLLFNEFPAAILGPMLIYTAFLLGKIAFRDFKIKFFPIILISAIICFLFNIAVGFLIGLILFLIFRKKIEEPKNNF</sequence>
<dbReference type="Pfam" id="PF16983">
    <property type="entry name" value="MFS_MOT1"/>
    <property type="match status" value="2"/>
</dbReference>
<keyword evidence="1" id="KW-0472">Membrane</keyword>
<evidence type="ECO:0008006" key="3">
    <source>
        <dbReference type="Google" id="ProtNLM"/>
    </source>
</evidence>
<dbReference type="PANTHER" id="PTHR31970">
    <property type="match status" value="1"/>
</dbReference>
<feature type="transmembrane region" description="Helical" evidence="1">
    <location>
        <begin position="92"/>
        <end position="112"/>
    </location>
</feature>
<reference evidence="2" key="1">
    <citation type="journal article" date="2015" name="Nature">
        <title>Complex archaea that bridge the gap between prokaryotes and eukaryotes.</title>
        <authorList>
            <person name="Spang A."/>
            <person name="Saw J.H."/>
            <person name="Jorgensen S.L."/>
            <person name="Zaremba-Niedzwiedzka K."/>
            <person name="Martijn J."/>
            <person name="Lind A.E."/>
            <person name="van Eijk R."/>
            <person name="Schleper C."/>
            <person name="Guy L."/>
            <person name="Ettema T.J."/>
        </authorList>
    </citation>
    <scope>NUCLEOTIDE SEQUENCE</scope>
</reference>
<proteinExistence type="predicted"/>
<dbReference type="AlphaFoldDB" id="A0A0F9R6B1"/>
<dbReference type="InterPro" id="IPR031563">
    <property type="entry name" value="MOT1/MOT2"/>
</dbReference>
<dbReference type="EMBL" id="LAZR01001124">
    <property type="protein sequence ID" value="KKN50264.1"/>
    <property type="molecule type" value="Genomic_DNA"/>
</dbReference>
<feature type="transmembrane region" description="Helical" evidence="1">
    <location>
        <begin position="173"/>
        <end position="192"/>
    </location>
</feature>
<organism evidence="2">
    <name type="scientific">marine sediment metagenome</name>
    <dbReference type="NCBI Taxonomy" id="412755"/>
    <lineage>
        <taxon>unclassified sequences</taxon>
        <taxon>metagenomes</taxon>
        <taxon>ecological metagenomes</taxon>
    </lineage>
</organism>
<feature type="transmembrane region" description="Helical" evidence="1">
    <location>
        <begin position="150"/>
        <end position="166"/>
    </location>
</feature>
<accession>A0A0F9R6B1</accession>